<gene>
    <name evidence="1" type="ORF">JOF56_003566</name>
</gene>
<evidence type="ECO:0000313" key="2">
    <source>
        <dbReference type="Proteomes" id="UP001519332"/>
    </source>
</evidence>
<accession>A0ABS4TFR5</accession>
<protein>
    <submittedName>
        <fullName evidence="1">Uncharacterized protein</fullName>
    </submittedName>
</protein>
<proteinExistence type="predicted"/>
<dbReference type="Proteomes" id="UP001519332">
    <property type="component" value="Unassembled WGS sequence"/>
</dbReference>
<evidence type="ECO:0000313" key="1">
    <source>
        <dbReference type="EMBL" id="MBP2323181.1"/>
    </source>
</evidence>
<reference evidence="1 2" key="1">
    <citation type="submission" date="2021-03" db="EMBL/GenBank/DDBJ databases">
        <title>Sequencing the genomes of 1000 actinobacteria strains.</title>
        <authorList>
            <person name="Klenk H.-P."/>
        </authorList>
    </citation>
    <scope>NUCLEOTIDE SEQUENCE [LARGE SCALE GENOMIC DNA]</scope>
    <source>
        <strain evidence="1 2">DSM 46670</strain>
    </source>
</reference>
<keyword evidence="2" id="KW-1185">Reference proteome</keyword>
<name>A0ABS4TFR5_9PSEU</name>
<comment type="caution">
    <text evidence="1">The sequence shown here is derived from an EMBL/GenBank/DDBJ whole genome shotgun (WGS) entry which is preliminary data.</text>
</comment>
<sequence length="40" mass="4135">MAFCPKIIIGGSAAYAGRAGLRVIAGVSRLATDRPAYPRS</sequence>
<organism evidence="1 2">
    <name type="scientific">Kibdelosporangium banguiense</name>
    <dbReference type="NCBI Taxonomy" id="1365924"/>
    <lineage>
        <taxon>Bacteria</taxon>
        <taxon>Bacillati</taxon>
        <taxon>Actinomycetota</taxon>
        <taxon>Actinomycetes</taxon>
        <taxon>Pseudonocardiales</taxon>
        <taxon>Pseudonocardiaceae</taxon>
        <taxon>Kibdelosporangium</taxon>
    </lineage>
</organism>
<dbReference type="EMBL" id="JAGINW010000001">
    <property type="protein sequence ID" value="MBP2323181.1"/>
    <property type="molecule type" value="Genomic_DNA"/>
</dbReference>